<sequence length="144" mass="16299">MKNILIPITDKKISITDLKKTVDPYRSEALNVVLLYISKCKDRPTELMISALRDTFEDDALAVLMPLKRELLKEYNYLSDFSVITESSYKSKYDSIVEAIDTYQVDVVALTQDKSTAGLKKLLGLNDKDRIESKLSANPHVVLV</sequence>
<gene>
    <name evidence="1" type="ORF">SAMN04487906_2134</name>
</gene>
<organism evidence="1 2">
    <name type="scientific">Zhouia amylolytica</name>
    <dbReference type="NCBI Taxonomy" id="376730"/>
    <lineage>
        <taxon>Bacteria</taxon>
        <taxon>Pseudomonadati</taxon>
        <taxon>Bacteroidota</taxon>
        <taxon>Flavobacteriia</taxon>
        <taxon>Flavobacteriales</taxon>
        <taxon>Flavobacteriaceae</taxon>
        <taxon>Zhouia</taxon>
    </lineage>
</organism>
<dbReference type="RefSeq" id="WP_074978731.1">
    <property type="nucleotide sequence ID" value="NZ_FPAG01000006.1"/>
</dbReference>
<dbReference type="AlphaFoldDB" id="A0A1I6TTK4"/>
<evidence type="ECO:0000313" key="2">
    <source>
        <dbReference type="Proteomes" id="UP000183209"/>
    </source>
</evidence>
<accession>A0A1I6TTK4</accession>
<dbReference type="EMBL" id="FPAG01000006">
    <property type="protein sequence ID" value="SFS92516.1"/>
    <property type="molecule type" value="Genomic_DNA"/>
</dbReference>
<dbReference type="Proteomes" id="UP000183209">
    <property type="component" value="Unassembled WGS sequence"/>
</dbReference>
<proteinExistence type="predicted"/>
<reference evidence="1 2" key="1">
    <citation type="submission" date="2016-10" db="EMBL/GenBank/DDBJ databases">
        <authorList>
            <person name="de Groot N.N."/>
        </authorList>
    </citation>
    <scope>NUCLEOTIDE SEQUENCE [LARGE SCALE GENOMIC DNA]</scope>
    <source>
        <strain evidence="1 2">CGMCC 1.6114</strain>
    </source>
</reference>
<protein>
    <recommendedName>
        <fullName evidence="3">Universal stress protein family protein</fullName>
    </recommendedName>
</protein>
<evidence type="ECO:0000313" key="1">
    <source>
        <dbReference type="EMBL" id="SFS92516.1"/>
    </source>
</evidence>
<name>A0A1I6TTK4_9FLAO</name>
<evidence type="ECO:0008006" key="3">
    <source>
        <dbReference type="Google" id="ProtNLM"/>
    </source>
</evidence>